<feature type="active site" evidence="11">
    <location>
        <position position="37"/>
    </location>
</feature>
<keyword evidence="7" id="KW-0812">Transmembrane</keyword>
<evidence type="ECO:0000256" key="9">
    <source>
        <dbReference type="ARBA" id="ARBA00022989"/>
    </source>
</evidence>
<dbReference type="RefSeq" id="WP_097042318.1">
    <property type="nucleotide sequence ID" value="NZ_OBEK01000003.1"/>
</dbReference>
<evidence type="ECO:0000256" key="12">
    <source>
        <dbReference type="RuleBase" id="RU003993"/>
    </source>
</evidence>
<dbReference type="PANTHER" id="PTHR43390:SF1">
    <property type="entry name" value="CHLOROPLAST PROCESSING PEPTIDASE"/>
    <property type="match status" value="1"/>
</dbReference>
<dbReference type="GO" id="GO:0006465">
    <property type="term" value="P:signal peptide processing"/>
    <property type="evidence" value="ECO:0007669"/>
    <property type="project" value="InterPro"/>
</dbReference>
<dbReference type="InterPro" id="IPR000223">
    <property type="entry name" value="Pept_S26A_signal_pept_1"/>
</dbReference>
<dbReference type="GO" id="GO:0005886">
    <property type="term" value="C:plasma membrane"/>
    <property type="evidence" value="ECO:0007669"/>
    <property type="project" value="UniProtKB-SubCell"/>
</dbReference>
<evidence type="ECO:0000256" key="5">
    <source>
        <dbReference type="ARBA" id="ARBA00022475"/>
    </source>
</evidence>
<evidence type="ECO:0000256" key="1">
    <source>
        <dbReference type="ARBA" id="ARBA00000677"/>
    </source>
</evidence>
<evidence type="ECO:0000256" key="10">
    <source>
        <dbReference type="ARBA" id="ARBA00023136"/>
    </source>
</evidence>
<keyword evidence="10" id="KW-0472">Membrane</keyword>
<dbReference type="InterPro" id="IPR036286">
    <property type="entry name" value="LexA/Signal_pep-like_sf"/>
</dbReference>
<dbReference type="PROSITE" id="PS00501">
    <property type="entry name" value="SPASE_I_1"/>
    <property type="match status" value="1"/>
</dbReference>
<keyword evidence="8 12" id="KW-0378">Hydrolase</keyword>
<evidence type="ECO:0000256" key="11">
    <source>
        <dbReference type="PIRSR" id="PIRSR600223-1"/>
    </source>
</evidence>
<dbReference type="PRINTS" id="PR00727">
    <property type="entry name" value="LEADERPTASE"/>
</dbReference>
<evidence type="ECO:0000259" key="14">
    <source>
        <dbReference type="Pfam" id="PF10502"/>
    </source>
</evidence>
<evidence type="ECO:0000256" key="4">
    <source>
        <dbReference type="ARBA" id="ARBA00013208"/>
    </source>
</evidence>
<dbReference type="Proteomes" id="UP000219356">
    <property type="component" value="Unassembled WGS sequence"/>
</dbReference>
<dbReference type="InterPro" id="IPR019757">
    <property type="entry name" value="Pept_S26A_signal_pept_1_Lys-AS"/>
</dbReference>
<reference evidence="16" key="1">
    <citation type="submission" date="2017-09" db="EMBL/GenBank/DDBJ databases">
        <authorList>
            <person name="Varghese N."/>
            <person name="Submissions S."/>
        </authorList>
    </citation>
    <scope>NUCLEOTIDE SEQUENCE [LARGE SCALE GENOMIC DNA]</scope>
    <source>
        <strain evidence="16">CGMCC 1.8913</strain>
    </source>
</reference>
<evidence type="ECO:0000256" key="2">
    <source>
        <dbReference type="ARBA" id="ARBA00004401"/>
    </source>
</evidence>
<comment type="subcellular location">
    <subcellularLocation>
        <location evidence="2">Cell membrane</location>
        <topology evidence="2">Single-pass type II membrane protein</topology>
    </subcellularLocation>
    <subcellularLocation>
        <location evidence="13">Membrane</location>
        <topology evidence="13">Single-pass type II membrane protein</topology>
    </subcellularLocation>
</comment>
<dbReference type="OrthoDB" id="9802919at2"/>
<dbReference type="Gene3D" id="2.10.109.10">
    <property type="entry name" value="Umud Fragment, subunit A"/>
    <property type="match status" value="1"/>
</dbReference>
<dbReference type="InterPro" id="IPR019533">
    <property type="entry name" value="Peptidase_S26"/>
</dbReference>
<evidence type="ECO:0000256" key="7">
    <source>
        <dbReference type="ARBA" id="ARBA00022692"/>
    </source>
</evidence>
<dbReference type="CDD" id="cd06530">
    <property type="entry name" value="S26_SPase_I"/>
    <property type="match status" value="1"/>
</dbReference>
<comment type="catalytic activity">
    <reaction evidence="1 12">
        <text>Cleavage of hydrophobic, N-terminal signal or leader sequences from secreted and periplasmic proteins.</text>
        <dbReference type="EC" id="3.4.21.89"/>
    </reaction>
</comment>
<organism evidence="15 16">
    <name type="scientific">Terribacillus aidingensis</name>
    <dbReference type="NCBI Taxonomy" id="586416"/>
    <lineage>
        <taxon>Bacteria</taxon>
        <taxon>Bacillati</taxon>
        <taxon>Bacillota</taxon>
        <taxon>Bacilli</taxon>
        <taxon>Bacillales</taxon>
        <taxon>Bacillaceae</taxon>
        <taxon>Terribacillus</taxon>
    </lineage>
</organism>
<dbReference type="EC" id="3.4.21.89" evidence="4 12"/>
<name>A0A285NYQ0_9BACI</name>
<dbReference type="EMBL" id="OBEK01000003">
    <property type="protein sequence ID" value="SNZ14338.1"/>
    <property type="molecule type" value="Genomic_DNA"/>
</dbReference>
<feature type="domain" description="Peptidase S26" evidence="14">
    <location>
        <begin position="7"/>
        <end position="171"/>
    </location>
</feature>
<dbReference type="PROSITE" id="PS00760">
    <property type="entry name" value="SPASE_I_2"/>
    <property type="match status" value="1"/>
</dbReference>
<sequence>MKKTKHWKWFLSLVGILLVFFFARELIFADYRVEGQSMEPTLQDGNFLMVNKFMDEVSRIQRFDVIVFHATEEEDYVKRVIGMPGDTVEVHNDKLFVNGVYRPEHYLENYRDKVDGPLTKDFTLEEVTEQKTVPKGMLFVMGDNRRESLDSRSFGFIPIEKVVGKVDAHFWPMSAAGLGN</sequence>
<feature type="active site" evidence="11">
    <location>
        <position position="78"/>
    </location>
</feature>
<dbReference type="FunFam" id="2.10.109.10:FF:000008">
    <property type="entry name" value="Signal peptidase I"/>
    <property type="match status" value="1"/>
</dbReference>
<dbReference type="AlphaFoldDB" id="A0A285NYQ0"/>
<dbReference type="PANTHER" id="PTHR43390">
    <property type="entry name" value="SIGNAL PEPTIDASE I"/>
    <property type="match status" value="1"/>
</dbReference>
<dbReference type="SUPFAM" id="SSF51306">
    <property type="entry name" value="LexA/Signal peptidase"/>
    <property type="match status" value="1"/>
</dbReference>
<dbReference type="STRING" id="586416.GZ22_04980"/>
<dbReference type="GO" id="GO:0009003">
    <property type="term" value="F:signal peptidase activity"/>
    <property type="evidence" value="ECO:0007669"/>
    <property type="project" value="UniProtKB-EC"/>
</dbReference>
<comment type="similarity">
    <text evidence="3 13">Belongs to the peptidase S26 family.</text>
</comment>
<evidence type="ECO:0000256" key="3">
    <source>
        <dbReference type="ARBA" id="ARBA00009370"/>
    </source>
</evidence>
<dbReference type="InterPro" id="IPR019758">
    <property type="entry name" value="Pept_S26A_signal_pept_1_CS"/>
</dbReference>
<dbReference type="GO" id="GO:0004252">
    <property type="term" value="F:serine-type endopeptidase activity"/>
    <property type="evidence" value="ECO:0007669"/>
    <property type="project" value="InterPro"/>
</dbReference>
<accession>A0A285NYQ0</accession>
<dbReference type="Pfam" id="PF10502">
    <property type="entry name" value="Peptidase_S26"/>
    <property type="match status" value="1"/>
</dbReference>
<proteinExistence type="inferred from homology"/>
<evidence type="ECO:0000313" key="15">
    <source>
        <dbReference type="EMBL" id="SNZ14338.1"/>
    </source>
</evidence>
<dbReference type="InterPro" id="IPR019756">
    <property type="entry name" value="Pept_S26A_signal_pept_1_Ser-AS"/>
</dbReference>
<dbReference type="NCBIfam" id="TIGR02227">
    <property type="entry name" value="sigpep_I_bact"/>
    <property type="match status" value="1"/>
</dbReference>
<protein>
    <recommendedName>
        <fullName evidence="4 12">Signal peptidase I</fullName>
        <ecNumber evidence="4 12">3.4.21.89</ecNumber>
    </recommendedName>
</protein>
<keyword evidence="9" id="KW-1133">Transmembrane helix</keyword>
<keyword evidence="16" id="KW-1185">Reference proteome</keyword>
<evidence type="ECO:0000256" key="6">
    <source>
        <dbReference type="ARBA" id="ARBA00022670"/>
    </source>
</evidence>
<gene>
    <name evidence="15" type="ORF">SAMN05421503_2344</name>
</gene>
<keyword evidence="5" id="KW-1003">Cell membrane</keyword>
<evidence type="ECO:0000313" key="16">
    <source>
        <dbReference type="Proteomes" id="UP000219356"/>
    </source>
</evidence>
<dbReference type="PROSITE" id="PS00761">
    <property type="entry name" value="SPASE_I_3"/>
    <property type="match status" value="1"/>
</dbReference>
<keyword evidence="6 12" id="KW-0645">Protease</keyword>
<evidence type="ECO:0000256" key="8">
    <source>
        <dbReference type="ARBA" id="ARBA00022801"/>
    </source>
</evidence>
<evidence type="ECO:0000256" key="13">
    <source>
        <dbReference type="RuleBase" id="RU362042"/>
    </source>
</evidence>